<accession>A0A327QDZ1</accession>
<organism evidence="1 2">
    <name type="scientific">Chitinophaga skermanii</name>
    <dbReference type="NCBI Taxonomy" id="331697"/>
    <lineage>
        <taxon>Bacteria</taxon>
        <taxon>Pseudomonadati</taxon>
        <taxon>Bacteroidota</taxon>
        <taxon>Chitinophagia</taxon>
        <taxon>Chitinophagales</taxon>
        <taxon>Chitinophagaceae</taxon>
        <taxon>Chitinophaga</taxon>
    </lineage>
</organism>
<dbReference type="NCBIfam" id="NF007458">
    <property type="entry name" value="PRK10030.1"/>
    <property type="match status" value="1"/>
</dbReference>
<dbReference type="InterPro" id="IPR038765">
    <property type="entry name" value="Papain-like_cys_pep_sf"/>
</dbReference>
<gene>
    <name evidence="1" type="ORF">LX64_03708</name>
</gene>
<dbReference type="Gene3D" id="3.90.1720.10">
    <property type="entry name" value="endopeptidase domain like (from Nostoc punctiforme)"/>
    <property type="match status" value="1"/>
</dbReference>
<reference evidence="1 2" key="1">
    <citation type="submission" date="2018-06" db="EMBL/GenBank/DDBJ databases">
        <title>Genomic Encyclopedia of Archaeal and Bacterial Type Strains, Phase II (KMG-II): from individual species to whole genera.</title>
        <authorList>
            <person name="Goeker M."/>
        </authorList>
    </citation>
    <scope>NUCLEOTIDE SEQUENCE [LARGE SCALE GENOMIC DNA]</scope>
    <source>
        <strain evidence="1 2">DSM 23857</strain>
    </source>
</reference>
<dbReference type="Pfam" id="PF05708">
    <property type="entry name" value="Peptidase_C92"/>
    <property type="match status" value="1"/>
</dbReference>
<comment type="caution">
    <text evidence="1">The sequence shown here is derived from an EMBL/GenBank/DDBJ whole genome shotgun (WGS) entry which is preliminary data.</text>
</comment>
<keyword evidence="2" id="KW-1185">Reference proteome</keyword>
<dbReference type="SUPFAM" id="SSF54001">
    <property type="entry name" value="Cysteine proteinases"/>
    <property type="match status" value="1"/>
</dbReference>
<dbReference type="EMBL" id="QLLL01000007">
    <property type="protein sequence ID" value="RAJ01493.1"/>
    <property type="molecule type" value="Genomic_DNA"/>
</dbReference>
<name>A0A327QDZ1_9BACT</name>
<dbReference type="RefSeq" id="WP_111599135.1">
    <property type="nucleotide sequence ID" value="NZ_QLLL01000007.1"/>
</dbReference>
<dbReference type="PROSITE" id="PS51257">
    <property type="entry name" value="PROKAR_LIPOPROTEIN"/>
    <property type="match status" value="1"/>
</dbReference>
<proteinExistence type="predicted"/>
<dbReference type="AlphaFoldDB" id="A0A327QDZ1"/>
<dbReference type="Proteomes" id="UP000249547">
    <property type="component" value="Unassembled WGS sequence"/>
</dbReference>
<dbReference type="InterPro" id="IPR024453">
    <property type="entry name" value="Peptidase_C92"/>
</dbReference>
<protein>
    <submittedName>
        <fullName evidence="1">Permuted papain-like amidase YaeF/Yiix C92 family enzyme</fullName>
    </submittedName>
</protein>
<sequence length="218" mass="25134">MKRIKLLAGFLVVMLFGCFVVYKATSMAVIPIKKATSLQHPVFHDGDIVFQSNISPQCKAIEMATHSPYSHCGMLYNIEGKWMVYEAVQPVSSTTFEEWIARSNGKYAVKRLKNAATVLTPEVMKNMHRVALQYNGKDYDAYFEWSNDRIYCSELVWKIYKELTGLELGTLQRLEEFDLSSPLVKKELERRYGKNIPFKELVISPARIYECNLLEDVK</sequence>
<dbReference type="OrthoDB" id="195541at2"/>
<evidence type="ECO:0000313" key="2">
    <source>
        <dbReference type="Proteomes" id="UP000249547"/>
    </source>
</evidence>
<evidence type="ECO:0000313" key="1">
    <source>
        <dbReference type="EMBL" id="RAJ01493.1"/>
    </source>
</evidence>